<dbReference type="Gene3D" id="3.40.50.11570">
    <property type="entry name" value="Protein of unknown function DUF257"/>
    <property type="match status" value="1"/>
</dbReference>
<proteinExistence type="predicted"/>
<dbReference type="AlphaFoldDB" id="A0A4Y5SIA6"/>
<name>A0A4Y5SIA6_9EURY</name>
<organism evidence="1 2">
    <name type="scientific">Thermococcus indicus</name>
    <dbReference type="NCBI Taxonomy" id="2586643"/>
    <lineage>
        <taxon>Archaea</taxon>
        <taxon>Methanobacteriati</taxon>
        <taxon>Methanobacteriota</taxon>
        <taxon>Thermococci</taxon>
        <taxon>Thermococcales</taxon>
        <taxon>Thermococcaceae</taxon>
        <taxon>Thermococcus</taxon>
    </lineage>
</organism>
<dbReference type="GeneID" id="40473742"/>
<evidence type="ECO:0000313" key="1">
    <source>
        <dbReference type="EMBL" id="QDA30493.1"/>
    </source>
</evidence>
<gene>
    <name evidence="1" type="ORF">FH039_01120</name>
</gene>
<dbReference type="InterPro" id="IPR005489">
    <property type="entry name" value="DUF257"/>
</dbReference>
<evidence type="ECO:0000313" key="2">
    <source>
        <dbReference type="Proteomes" id="UP000306007"/>
    </source>
</evidence>
<dbReference type="OrthoDB" id="100687at2157"/>
<keyword evidence="2" id="KW-1185">Reference proteome</keyword>
<sequence>MDDILGEILDLDDGILLLEYSSLDHPERIFAGILAGWRERGVTPLIVDINDTLNIFVQNLRYAGVDVNLEDVPVIKERGAINVGNVVGKVEVVEDFDYHLANYARIVRKVPLESRKHTIVLGIEKFSLTFLDDPPKLERYFETITRKFLPLRDRVHFLFLNVDIASRYLRKSLEQDSDWVLQIVKGELKTVKRPGVLV</sequence>
<dbReference type="RefSeq" id="WP_139679883.1">
    <property type="nucleotide sequence ID" value="NZ_CP040846.1"/>
</dbReference>
<accession>A0A4Y5SIA6</accession>
<evidence type="ECO:0008006" key="3">
    <source>
        <dbReference type="Google" id="ProtNLM"/>
    </source>
</evidence>
<dbReference type="EMBL" id="CP040846">
    <property type="protein sequence ID" value="QDA30493.1"/>
    <property type="molecule type" value="Genomic_DNA"/>
</dbReference>
<dbReference type="Proteomes" id="UP000306007">
    <property type="component" value="Chromosome"/>
</dbReference>
<dbReference type="Pfam" id="PF03192">
    <property type="entry name" value="DUF257"/>
    <property type="match status" value="1"/>
</dbReference>
<protein>
    <recommendedName>
        <fullName evidence="3">KaiC-like domain-containing protein</fullName>
    </recommendedName>
</protein>
<dbReference type="KEGG" id="tic:FH039_01120"/>
<reference evidence="1 2" key="1">
    <citation type="submission" date="2019-06" db="EMBL/GenBank/DDBJ databases">
        <title>Thermococcus indicus sp. nov., a Fe(III)-reducing hyperthermophilic archaeon isolated from the Onnuri vent field of the Central Indian Ocean ridge.</title>
        <authorList>
            <person name="Lim J.K."/>
            <person name="Kim Y.J."/>
            <person name="Kwon K.K."/>
        </authorList>
    </citation>
    <scope>NUCLEOTIDE SEQUENCE [LARGE SCALE GENOMIC DNA]</scope>
    <source>
        <strain evidence="1 2">IOH1</strain>
    </source>
</reference>